<feature type="domain" description="Transposase IS4-like" evidence="1">
    <location>
        <begin position="105"/>
        <end position="245"/>
    </location>
</feature>
<dbReference type="PANTHER" id="PTHR30007:SF0">
    <property type="entry name" value="TRANSPOSASE"/>
    <property type="match status" value="1"/>
</dbReference>
<feature type="domain" description="Insertion element IS402-like" evidence="2">
    <location>
        <begin position="8"/>
        <end position="87"/>
    </location>
</feature>
<comment type="caution">
    <text evidence="3">The sequence shown here is derived from an EMBL/GenBank/DDBJ whole genome shotgun (WGS) entry which is preliminary data.</text>
</comment>
<keyword evidence="4" id="KW-1185">Reference proteome</keyword>
<dbReference type="InterPro" id="IPR002559">
    <property type="entry name" value="Transposase_11"/>
</dbReference>
<dbReference type="Pfam" id="PF13340">
    <property type="entry name" value="DUF4096"/>
    <property type="match status" value="1"/>
</dbReference>
<gene>
    <name evidence="3" type="ORF">JK364_28705</name>
</gene>
<evidence type="ECO:0000259" key="1">
    <source>
        <dbReference type="Pfam" id="PF01609"/>
    </source>
</evidence>
<organism evidence="3 4">
    <name type="scientific">Streptomyces endocoffeicus</name>
    <dbReference type="NCBI Taxonomy" id="2898945"/>
    <lineage>
        <taxon>Bacteria</taxon>
        <taxon>Bacillati</taxon>
        <taxon>Actinomycetota</taxon>
        <taxon>Actinomycetes</taxon>
        <taxon>Kitasatosporales</taxon>
        <taxon>Streptomycetaceae</taxon>
        <taxon>Streptomyces</taxon>
    </lineage>
</organism>
<evidence type="ECO:0000313" key="3">
    <source>
        <dbReference type="EMBL" id="MBL1116347.1"/>
    </source>
</evidence>
<dbReference type="Pfam" id="PF01609">
    <property type="entry name" value="DDE_Tnp_1"/>
    <property type="match status" value="1"/>
</dbReference>
<accession>A0ABS1PWR8</accession>
<evidence type="ECO:0000259" key="2">
    <source>
        <dbReference type="Pfam" id="PF13340"/>
    </source>
</evidence>
<name>A0ABS1PWR8_9ACTN</name>
<dbReference type="InterPro" id="IPR025161">
    <property type="entry name" value="IS402-like_dom"/>
</dbReference>
<reference evidence="3 4" key="1">
    <citation type="submission" date="2021-01" db="EMBL/GenBank/DDBJ databases">
        <title>WGS of actinomycetes isolated from Thailand.</title>
        <authorList>
            <person name="Thawai C."/>
        </authorList>
    </citation>
    <scope>NUCLEOTIDE SEQUENCE [LARGE SCALE GENOMIC DNA]</scope>
    <source>
        <strain evidence="3 4">CA3R110</strain>
    </source>
</reference>
<sequence length="280" mass="31758">MPALPSWLTEPLWDQFMALLPERPEYHPDHPLGCHRRRISDRIIFDKMLQLLRFGCSYEAIADTTCSATTIRNRRDEWIQLGVFAQLKQIALDSYDRIVGLVLDQIAVDGSITKAPGGGEVAGRSPVDRAKQGLKRSGMTDGYGIPLGRVLAGANRHDSPLLAPTLDRLDDLGPLPDDVTVHLDAGYDSDKTRALLNERGLHGRIAHKGEKAPIQAIQRWHVERTHAWQNAFYRLARCYERRATVIDAFFDLADTSITVRSLIRQAWTTHRWDERPNRRP</sequence>
<dbReference type="EMBL" id="JAERRG010000013">
    <property type="protein sequence ID" value="MBL1116347.1"/>
    <property type="molecule type" value="Genomic_DNA"/>
</dbReference>
<dbReference type="RefSeq" id="WP_201854238.1">
    <property type="nucleotide sequence ID" value="NZ_JAERRG010000013.1"/>
</dbReference>
<proteinExistence type="predicted"/>
<dbReference type="Proteomes" id="UP000621510">
    <property type="component" value="Unassembled WGS sequence"/>
</dbReference>
<dbReference type="NCBIfam" id="NF033580">
    <property type="entry name" value="transpos_IS5_3"/>
    <property type="match status" value="1"/>
</dbReference>
<evidence type="ECO:0000313" key="4">
    <source>
        <dbReference type="Proteomes" id="UP000621510"/>
    </source>
</evidence>
<dbReference type="PANTHER" id="PTHR30007">
    <property type="entry name" value="PHP DOMAIN PROTEIN"/>
    <property type="match status" value="1"/>
</dbReference>
<protein>
    <submittedName>
        <fullName evidence="3">IS5 family transposase</fullName>
    </submittedName>
</protein>